<dbReference type="PANTHER" id="PTHR44591">
    <property type="entry name" value="STRESS RESPONSE REGULATOR PROTEIN 1"/>
    <property type="match status" value="1"/>
</dbReference>
<reference evidence="5" key="1">
    <citation type="submission" date="2017-04" db="EMBL/GenBank/DDBJ databases">
        <authorList>
            <person name="Varghese N."/>
            <person name="Submissions S."/>
        </authorList>
    </citation>
    <scope>NUCLEOTIDE SEQUENCE [LARGE SCALE GENOMIC DNA]</scope>
    <source>
        <strain evidence="5">RKEM611</strain>
    </source>
</reference>
<feature type="modified residue" description="4-aspartylphosphate" evidence="2">
    <location>
        <position position="37"/>
    </location>
</feature>
<dbReference type="SUPFAM" id="SSF52172">
    <property type="entry name" value="CheY-like"/>
    <property type="match status" value="1"/>
</dbReference>
<name>A0A1Y6BB03_9BACT</name>
<keyword evidence="1 2" id="KW-0597">Phosphoprotein</keyword>
<dbReference type="SMART" id="SM00448">
    <property type="entry name" value="REC"/>
    <property type="match status" value="1"/>
</dbReference>
<dbReference type="InterPro" id="IPR011006">
    <property type="entry name" value="CheY-like_superfamily"/>
</dbReference>
<evidence type="ECO:0000259" key="3">
    <source>
        <dbReference type="PROSITE" id="PS50110"/>
    </source>
</evidence>
<organism evidence="4 5">
    <name type="scientific">Pseudobacteriovorax antillogorgiicola</name>
    <dbReference type="NCBI Taxonomy" id="1513793"/>
    <lineage>
        <taxon>Bacteria</taxon>
        <taxon>Pseudomonadati</taxon>
        <taxon>Bdellovibrionota</taxon>
        <taxon>Oligoflexia</taxon>
        <taxon>Oligoflexales</taxon>
        <taxon>Pseudobacteriovoracaceae</taxon>
        <taxon>Pseudobacteriovorax</taxon>
    </lineage>
</organism>
<evidence type="ECO:0000313" key="5">
    <source>
        <dbReference type="Proteomes" id="UP000192907"/>
    </source>
</evidence>
<dbReference type="OrthoDB" id="9800029at2"/>
<dbReference type="PROSITE" id="PS50110">
    <property type="entry name" value="RESPONSE_REGULATORY"/>
    <property type="match status" value="1"/>
</dbReference>
<dbReference type="STRING" id="1513793.SAMN06296036_103247"/>
<dbReference type="EMBL" id="FWZT01000003">
    <property type="protein sequence ID" value="SMF02180.1"/>
    <property type="molecule type" value="Genomic_DNA"/>
</dbReference>
<dbReference type="Proteomes" id="UP000192907">
    <property type="component" value="Unassembled WGS sequence"/>
</dbReference>
<keyword evidence="5" id="KW-1185">Reference proteome</keyword>
<dbReference type="InterPro" id="IPR050595">
    <property type="entry name" value="Bact_response_regulator"/>
</dbReference>
<sequence length="109" mass="11721">MIAAILKKRGADVISVSSVKEAFEAFSHGKFDILISDIAMPGATGYDLIKDIRNLPKSKGSDIPAIALTAYASVQDRQEALAAGFNNHIAKPIEPNDLILCIIKELELV</sequence>
<proteinExistence type="predicted"/>
<evidence type="ECO:0000256" key="2">
    <source>
        <dbReference type="PROSITE-ProRule" id="PRU00169"/>
    </source>
</evidence>
<gene>
    <name evidence="4" type="ORF">SAMN06296036_103247</name>
</gene>
<accession>A0A1Y6BB03</accession>
<dbReference type="AlphaFoldDB" id="A0A1Y6BB03"/>
<dbReference type="Gene3D" id="3.40.50.2300">
    <property type="match status" value="1"/>
</dbReference>
<feature type="domain" description="Response regulatory" evidence="3">
    <location>
        <begin position="1"/>
        <end position="106"/>
    </location>
</feature>
<evidence type="ECO:0000313" key="4">
    <source>
        <dbReference type="EMBL" id="SMF02180.1"/>
    </source>
</evidence>
<dbReference type="Pfam" id="PF00072">
    <property type="entry name" value="Response_reg"/>
    <property type="match status" value="1"/>
</dbReference>
<protein>
    <submittedName>
        <fullName evidence="4">Response regulator receiver domain-containing protein</fullName>
    </submittedName>
</protein>
<dbReference type="PANTHER" id="PTHR44591:SF3">
    <property type="entry name" value="RESPONSE REGULATORY DOMAIN-CONTAINING PROTEIN"/>
    <property type="match status" value="1"/>
</dbReference>
<evidence type="ECO:0000256" key="1">
    <source>
        <dbReference type="ARBA" id="ARBA00022553"/>
    </source>
</evidence>
<dbReference type="GO" id="GO:0000160">
    <property type="term" value="P:phosphorelay signal transduction system"/>
    <property type="evidence" value="ECO:0007669"/>
    <property type="project" value="InterPro"/>
</dbReference>
<dbReference type="InterPro" id="IPR001789">
    <property type="entry name" value="Sig_transdc_resp-reg_receiver"/>
</dbReference>